<evidence type="ECO:0000313" key="2">
    <source>
        <dbReference type="EMBL" id="KAK7461812.1"/>
    </source>
</evidence>
<feature type="compositionally biased region" description="Polar residues" evidence="1">
    <location>
        <begin position="444"/>
        <end position="469"/>
    </location>
</feature>
<feature type="region of interest" description="Disordered" evidence="1">
    <location>
        <begin position="348"/>
        <end position="469"/>
    </location>
</feature>
<feature type="compositionally biased region" description="Polar residues" evidence="1">
    <location>
        <begin position="350"/>
        <end position="368"/>
    </location>
</feature>
<evidence type="ECO:0000313" key="3">
    <source>
        <dbReference type="Proteomes" id="UP001498398"/>
    </source>
</evidence>
<organism evidence="2 3">
    <name type="scientific">Marasmiellus scandens</name>
    <dbReference type="NCBI Taxonomy" id="2682957"/>
    <lineage>
        <taxon>Eukaryota</taxon>
        <taxon>Fungi</taxon>
        <taxon>Dikarya</taxon>
        <taxon>Basidiomycota</taxon>
        <taxon>Agaricomycotina</taxon>
        <taxon>Agaricomycetes</taxon>
        <taxon>Agaricomycetidae</taxon>
        <taxon>Agaricales</taxon>
        <taxon>Marasmiineae</taxon>
        <taxon>Omphalotaceae</taxon>
        <taxon>Marasmiellus</taxon>
    </lineage>
</organism>
<reference evidence="2 3" key="1">
    <citation type="submission" date="2024-01" db="EMBL/GenBank/DDBJ databases">
        <title>A draft genome for the cacao thread blight pathogen Marasmiellus scandens.</title>
        <authorList>
            <person name="Baruah I.K."/>
            <person name="Leung J."/>
            <person name="Bukari Y."/>
            <person name="Amoako-Attah I."/>
            <person name="Meinhardt L.W."/>
            <person name="Bailey B.A."/>
            <person name="Cohen S.P."/>
        </authorList>
    </citation>
    <scope>NUCLEOTIDE SEQUENCE [LARGE SCALE GENOMIC DNA]</scope>
    <source>
        <strain evidence="2 3">GH-19</strain>
    </source>
</reference>
<proteinExistence type="predicted"/>
<comment type="caution">
    <text evidence="2">The sequence shown here is derived from an EMBL/GenBank/DDBJ whole genome shotgun (WGS) entry which is preliminary data.</text>
</comment>
<feature type="compositionally biased region" description="Polar residues" evidence="1">
    <location>
        <begin position="381"/>
        <end position="393"/>
    </location>
</feature>
<sequence length="521" mass="57314">MSPFHPTSFFAPSPLSQSAQASNSTTPTPPWQSPVPAMYQNETDYFSSTLSFRNNKHSNKKHKLMPETSLDSLDNTHEINHENTSNRLQGNNFALLLTIACLESEVKTWKNAHTQLADAIKQSESKSTLESTNTQPLDRSDCPKVKFWKRNEYTTYLTTKKKTLDTNQTDRGPTVRGSVRASMGINCQQQYIETRDGVTVDGFQARDIRTFAHGLFRQYLDHGKAPLTWGSAGNDVKLHFYCAMVTQFEEMGLCKNYWKADLLAIQIYSSWYKSATKDTPHTVKKEPQDAPKMEVVDETGMNEKKCCASHNDDIDSLEAGTVKRTKTNSTLPKALKIVNPLFRPTFASAGESNSNSPMSNATPTSAEPVSTADPETDSVQDESSAGESVQTPDKSPELDKEPDVVPSPNTLLPPALQDSDPKTIPSPALDTASSHPEPSVAAAASSQDSHNKNTGNGRMKPTMSTTPRNLCAQQWVRKYPNGKTKEFAAYWDSIKDTAESDPFKQASLAATCAKQQASAAA</sequence>
<protein>
    <submittedName>
        <fullName evidence="2">Uncharacterized protein</fullName>
    </submittedName>
</protein>
<keyword evidence="3" id="KW-1185">Reference proteome</keyword>
<dbReference type="EMBL" id="JBANRG010000012">
    <property type="protein sequence ID" value="KAK7461812.1"/>
    <property type="molecule type" value="Genomic_DNA"/>
</dbReference>
<name>A0ABR1JKY1_9AGAR</name>
<feature type="compositionally biased region" description="Low complexity" evidence="1">
    <location>
        <begin position="11"/>
        <end position="24"/>
    </location>
</feature>
<feature type="region of interest" description="Disordered" evidence="1">
    <location>
        <begin position="1"/>
        <end position="34"/>
    </location>
</feature>
<accession>A0ABR1JKY1</accession>
<dbReference type="Proteomes" id="UP001498398">
    <property type="component" value="Unassembled WGS sequence"/>
</dbReference>
<gene>
    <name evidence="2" type="ORF">VKT23_008243</name>
</gene>
<evidence type="ECO:0000256" key="1">
    <source>
        <dbReference type="SAM" id="MobiDB-lite"/>
    </source>
</evidence>
<feature type="compositionally biased region" description="Basic and acidic residues" evidence="1">
    <location>
        <begin position="394"/>
        <end position="403"/>
    </location>
</feature>